<evidence type="ECO:0000259" key="2">
    <source>
        <dbReference type="PROSITE" id="PS50883"/>
    </source>
</evidence>
<reference evidence="3 4" key="1">
    <citation type="submission" date="2015-06" db="EMBL/GenBank/DDBJ databases">
        <authorList>
            <person name="Wibberg Daniel"/>
        </authorList>
    </citation>
    <scope>NUCLEOTIDE SEQUENCE [LARGE SCALE GENOMIC DNA]</scope>
    <source>
        <strain evidence="3 4">T3/55T</strain>
    </source>
</reference>
<keyword evidence="1" id="KW-0472">Membrane</keyword>
<dbReference type="Pfam" id="PF00563">
    <property type="entry name" value="EAL"/>
    <property type="match status" value="1"/>
</dbReference>
<feature type="transmembrane region" description="Helical" evidence="1">
    <location>
        <begin position="92"/>
        <end position="110"/>
    </location>
</feature>
<accession>A0A0H5SGA4</accession>
<dbReference type="GO" id="GO:0071111">
    <property type="term" value="F:cyclic-guanylate-specific phosphodiesterase activity"/>
    <property type="evidence" value="ECO:0007669"/>
    <property type="project" value="InterPro"/>
</dbReference>
<dbReference type="PANTHER" id="PTHR33121">
    <property type="entry name" value="CYCLIC DI-GMP PHOSPHODIESTERASE PDEF"/>
    <property type="match status" value="1"/>
</dbReference>
<protein>
    <recommendedName>
        <fullName evidence="2">EAL domain-containing protein</fullName>
    </recommendedName>
</protein>
<evidence type="ECO:0000313" key="4">
    <source>
        <dbReference type="Proteomes" id="UP000236497"/>
    </source>
</evidence>
<organism evidence="3 4">
    <name type="scientific">Herbinix hemicellulosilytica</name>
    <dbReference type="NCBI Taxonomy" id="1564487"/>
    <lineage>
        <taxon>Bacteria</taxon>
        <taxon>Bacillati</taxon>
        <taxon>Bacillota</taxon>
        <taxon>Clostridia</taxon>
        <taxon>Lachnospirales</taxon>
        <taxon>Lachnospiraceae</taxon>
        <taxon>Herbinix</taxon>
    </lineage>
</organism>
<dbReference type="InterPro" id="IPR043128">
    <property type="entry name" value="Rev_trsase/Diguanyl_cyclase"/>
</dbReference>
<dbReference type="InterPro" id="IPR029787">
    <property type="entry name" value="Nucleotide_cyclase"/>
</dbReference>
<feature type="domain" description="EAL" evidence="2">
    <location>
        <begin position="290"/>
        <end position="542"/>
    </location>
</feature>
<dbReference type="SMART" id="SM00052">
    <property type="entry name" value="EAL"/>
    <property type="match status" value="1"/>
</dbReference>
<dbReference type="OrthoDB" id="9805474at2"/>
<keyword evidence="1" id="KW-0812">Transmembrane</keyword>
<dbReference type="PANTHER" id="PTHR33121:SF79">
    <property type="entry name" value="CYCLIC DI-GMP PHOSPHODIESTERASE PDED-RELATED"/>
    <property type="match status" value="1"/>
</dbReference>
<proteinExistence type="predicted"/>
<keyword evidence="1" id="KW-1133">Transmembrane helix</keyword>
<dbReference type="Proteomes" id="UP000236497">
    <property type="component" value="Unassembled WGS sequence"/>
</dbReference>
<dbReference type="InterPro" id="IPR001633">
    <property type="entry name" value="EAL_dom"/>
</dbReference>
<sequence length="545" mass="63438">MHSIFGRSDKSIRMNLIKMFVICLMIVAVLQTVYLTGGTKKAFVQLMFIPIILSSLFWGAYAGLAVGIIGGIFAGTIPLDVSQDIMQDPINWISRSIIFSIIGFTTGYLFDKINRLNAEKQERNLKSPFYNLPNAQQLFYDLENRIKAGEHFRLVSIKLTNLYEIEKYIDNKLTFDIVENLAKKLEHSCGRKAVYSYEKDELIVLICDFCLNEYEEKLKRILDNYVSSPIKMNGYKFRVSIKVGIYLYKGEETTPIEIYNKARIAYEQGEPNKSGVYYYDRNFEKKRRENQDITGALLESIIKNEMYVVYQPKIDIVNNKISGVEALVRWKRNGTDYIEPNIFITIAEEIGFINKISEFVFKSVTKQIMEWKSKGIKVKCSVNVSVYDLLDEYYTYWVNGIFSDEDIDRSDFEIEITERVIAYNDKKLLDKMYYFKEKGFLISIDDFGTGYNSLMSIGEIPFDKLKIDKYFISRLNRIEVAELVKSIIQYAHTFGKIVVAEGVENEEQIKILKSFNCDEVQGYYFSKPLMPEEFEEFYSKFNKLS</sequence>
<dbReference type="EMBL" id="CVTD020000010">
    <property type="protein sequence ID" value="CRZ34050.1"/>
    <property type="molecule type" value="Genomic_DNA"/>
</dbReference>
<dbReference type="SUPFAM" id="SSF55073">
    <property type="entry name" value="Nucleotide cyclase"/>
    <property type="match status" value="1"/>
</dbReference>
<feature type="transmembrane region" description="Helical" evidence="1">
    <location>
        <begin position="47"/>
        <end position="72"/>
    </location>
</feature>
<name>A0A0H5SGA4_HERHM</name>
<keyword evidence="4" id="KW-1185">Reference proteome</keyword>
<dbReference type="PROSITE" id="PS50883">
    <property type="entry name" value="EAL"/>
    <property type="match status" value="1"/>
</dbReference>
<dbReference type="InterPro" id="IPR050706">
    <property type="entry name" value="Cyclic-di-GMP_PDE-like"/>
</dbReference>
<gene>
    <name evidence="3" type="ORF">HHT355_0847</name>
</gene>
<feature type="transmembrane region" description="Helical" evidence="1">
    <location>
        <begin position="16"/>
        <end position="35"/>
    </location>
</feature>
<dbReference type="Gene3D" id="3.30.70.270">
    <property type="match status" value="1"/>
</dbReference>
<evidence type="ECO:0000313" key="3">
    <source>
        <dbReference type="EMBL" id="CRZ34050.1"/>
    </source>
</evidence>
<dbReference type="InterPro" id="IPR035919">
    <property type="entry name" value="EAL_sf"/>
</dbReference>
<evidence type="ECO:0000256" key="1">
    <source>
        <dbReference type="SAM" id="Phobius"/>
    </source>
</evidence>
<dbReference type="AlphaFoldDB" id="A0A0H5SGA4"/>
<dbReference type="RefSeq" id="WP_103202168.1">
    <property type="nucleotide sequence ID" value="NZ_CVTD020000010.1"/>
</dbReference>
<dbReference type="CDD" id="cd01948">
    <property type="entry name" value="EAL"/>
    <property type="match status" value="1"/>
</dbReference>
<dbReference type="SUPFAM" id="SSF141868">
    <property type="entry name" value="EAL domain-like"/>
    <property type="match status" value="1"/>
</dbReference>
<dbReference type="Gene3D" id="3.20.20.450">
    <property type="entry name" value="EAL domain"/>
    <property type="match status" value="1"/>
</dbReference>